<name>A0A1I6SU03_9FLAO</name>
<dbReference type="RefSeq" id="WP_177219227.1">
    <property type="nucleotide sequence ID" value="NZ_FOZP01000011.1"/>
</dbReference>
<evidence type="ECO:0008006" key="3">
    <source>
        <dbReference type="Google" id="ProtNLM"/>
    </source>
</evidence>
<dbReference type="Pfam" id="PF13783">
    <property type="entry name" value="DUF4177"/>
    <property type="match status" value="1"/>
</dbReference>
<dbReference type="AlphaFoldDB" id="A0A1I6SU03"/>
<dbReference type="EMBL" id="FOZP01000011">
    <property type="protein sequence ID" value="SFS80407.1"/>
    <property type="molecule type" value="Genomic_DNA"/>
</dbReference>
<reference evidence="2" key="1">
    <citation type="submission" date="2016-10" db="EMBL/GenBank/DDBJ databases">
        <authorList>
            <person name="Varghese N."/>
            <person name="Submissions S."/>
        </authorList>
    </citation>
    <scope>NUCLEOTIDE SEQUENCE [LARGE SCALE GENOMIC DNA]</scope>
    <source>
        <strain evidence="2">DSM 24450</strain>
    </source>
</reference>
<organism evidence="1 2">
    <name type="scientific">Lutibacter maritimus</name>
    <dbReference type="NCBI Taxonomy" id="593133"/>
    <lineage>
        <taxon>Bacteria</taxon>
        <taxon>Pseudomonadati</taxon>
        <taxon>Bacteroidota</taxon>
        <taxon>Flavobacteriia</taxon>
        <taxon>Flavobacteriales</taxon>
        <taxon>Flavobacteriaceae</taxon>
        <taxon>Lutibacter</taxon>
    </lineage>
</organism>
<dbReference type="STRING" id="593133.SAMN04488006_0123"/>
<evidence type="ECO:0000313" key="2">
    <source>
        <dbReference type="Proteomes" id="UP000199312"/>
    </source>
</evidence>
<evidence type="ECO:0000313" key="1">
    <source>
        <dbReference type="EMBL" id="SFS80407.1"/>
    </source>
</evidence>
<protein>
    <recommendedName>
        <fullName evidence="3">DUF4177 domain-containing protein</fullName>
    </recommendedName>
</protein>
<proteinExistence type="predicted"/>
<dbReference type="InterPro" id="IPR025234">
    <property type="entry name" value="YjzH-like"/>
</dbReference>
<sequence>MKEYKIIKKGIWGKDADFEDNINQFAREGWTVNSVTHHGGSFMKALLEREKNR</sequence>
<accession>A0A1I6SU03</accession>
<keyword evidence="2" id="KW-1185">Reference proteome</keyword>
<gene>
    <name evidence="1" type="ORF">SAMN04488006_0123</name>
</gene>
<dbReference type="Proteomes" id="UP000199312">
    <property type="component" value="Unassembled WGS sequence"/>
</dbReference>